<evidence type="ECO:0000313" key="1">
    <source>
        <dbReference type="EMBL" id="GID51306.1"/>
    </source>
</evidence>
<accession>A0ABQ3WYD6</accession>
<comment type="caution">
    <text evidence="1">The sequence shown here is derived from an EMBL/GenBank/DDBJ whole genome shotgun (WGS) entry which is preliminary data.</text>
</comment>
<reference evidence="1" key="1">
    <citation type="submission" date="2021-01" db="EMBL/GenBank/DDBJ databases">
        <title>Whole genome shotgun sequence of Actinoplanes capillaceus NBRC 16408.</title>
        <authorList>
            <person name="Komaki H."/>
            <person name="Tamura T."/>
        </authorList>
    </citation>
    <scope>NUCLEOTIDE SEQUENCE [LARGE SCALE GENOMIC DNA]</scope>
    <source>
        <strain evidence="1">NBRC 16408</strain>
    </source>
</reference>
<dbReference type="RefSeq" id="WP_204301273.1">
    <property type="nucleotide sequence ID" value="NZ_BAAAGQ010000050.1"/>
</dbReference>
<gene>
    <name evidence="1" type="ORF">Aca07nite_85810</name>
</gene>
<dbReference type="InterPro" id="IPR032710">
    <property type="entry name" value="NTF2-like_dom_sf"/>
</dbReference>
<dbReference type="EMBL" id="BOMF01000176">
    <property type="protein sequence ID" value="GID51306.1"/>
    <property type="molecule type" value="Genomic_DNA"/>
</dbReference>
<protein>
    <recommendedName>
        <fullName evidence="2">SnoaL-like domain-containing protein</fullName>
    </recommendedName>
</protein>
<proteinExistence type="predicted"/>
<sequence>MGTAETARRWARVWRRAWPEQDLEAIAALQAEHGDHWASMFRRYVGRDGLIVESRDYSHAQPGAVALTAGWAPTA</sequence>
<evidence type="ECO:0008006" key="2">
    <source>
        <dbReference type="Google" id="ProtNLM"/>
    </source>
</evidence>
<dbReference type="SUPFAM" id="SSF54427">
    <property type="entry name" value="NTF2-like"/>
    <property type="match status" value="1"/>
</dbReference>
<organism evidence="1">
    <name type="scientific">Actinoplanes campanulatus</name>
    <dbReference type="NCBI Taxonomy" id="113559"/>
    <lineage>
        <taxon>Bacteria</taxon>
        <taxon>Bacillati</taxon>
        <taxon>Actinomycetota</taxon>
        <taxon>Actinomycetes</taxon>
        <taxon>Micromonosporales</taxon>
        <taxon>Micromonosporaceae</taxon>
        <taxon>Actinoplanes</taxon>
    </lineage>
</organism>
<name>A0ABQ3WYD6_9ACTN</name>